<comment type="caution">
    <text evidence="1">The sequence shown here is derived from an EMBL/GenBank/DDBJ whole genome shotgun (WGS) entry which is preliminary data.</text>
</comment>
<sequence>MENMYILKSNNSIIFNHGNINEVVFNFKEYKDILNNLSTEKYDFFKIIHEKYNIKNEKEIKNKFLYIFHFILIKNICNYILDKYKSKKINFLYFNKNIKNEKFKLSDELNLDDVLRNIIISLINSEEYLSQNLNIDFKKFDINEIISDKIIEDKGISFYFYYDSIKKQDFKSKIEKDLLELGYIDKNKKNTDNRYTLPIYIDDEQLEKIGIKNYQDYLINWISIGYLKMLIKIHDFLINYYNLTLEKGLKIDDVMLVLIDILDTEVKEFPQGLKKSIEVGKETSGKCFFINKIIQPVSLTPELTLLLQGKDAYNIVPRI</sequence>
<name>A0A2N6TFP8_FUSNU</name>
<dbReference type="Proteomes" id="UP000235733">
    <property type="component" value="Unassembled WGS sequence"/>
</dbReference>
<accession>A0A2N6TFP8</accession>
<reference evidence="1 2" key="1">
    <citation type="submission" date="2017-09" db="EMBL/GenBank/DDBJ databases">
        <title>Bacterial strain isolated from the female urinary microbiota.</title>
        <authorList>
            <person name="Thomas-White K."/>
            <person name="Kumar N."/>
            <person name="Forster S."/>
            <person name="Putonti C."/>
            <person name="Lawley T."/>
            <person name="Wolfe A.J."/>
        </authorList>
    </citation>
    <scope>NUCLEOTIDE SEQUENCE [LARGE SCALE GENOMIC DNA]</scope>
    <source>
        <strain evidence="1 2">UMB0249</strain>
    </source>
</reference>
<gene>
    <name evidence="1" type="ORF">CJ209_10530</name>
</gene>
<dbReference type="AlphaFoldDB" id="A0A2N6TFP8"/>
<proteinExistence type="predicted"/>
<protein>
    <submittedName>
        <fullName evidence="1">Uncharacterized protein</fullName>
    </submittedName>
</protein>
<dbReference type="EMBL" id="PNHC01000010">
    <property type="protein sequence ID" value="PMC68148.1"/>
    <property type="molecule type" value="Genomic_DNA"/>
</dbReference>
<evidence type="ECO:0000313" key="1">
    <source>
        <dbReference type="EMBL" id="PMC68148.1"/>
    </source>
</evidence>
<organism evidence="1 2">
    <name type="scientific">Fusobacterium nucleatum</name>
    <dbReference type="NCBI Taxonomy" id="851"/>
    <lineage>
        <taxon>Bacteria</taxon>
        <taxon>Fusobacteriati</taxon>
        <taxon>Fusobacteriota</taxon>
        <taxon>Fusobacteriia</taxon>
        <taxon>Fusobacteriales</taxon>
        <taxon>Fusobacteriaceae</taxon>
        <taxon>Fusobacterium</taxon>
    </lineage>
</organism>
<evidence type="ECO:0000313" key="2">
    <source>
        <dbReference type="Proteomes" id="UP000235733"/>
    </source>
</evidence>
<dbReference type="RefSeq" id="WP_158393487.1">
    <property type="nucleotide sequence ID" value="NZ_PNHC01000010.1"/>
</dbReference>